<accession>A0A433QZC0</accession>
<keyword evidence="1" id="KW-0472">Membrane</keyword>
<evidence type="ECO:0000313" key="3">
    <source>
        <dbReference type="Proteomes" id="UP000274822"/>
    </source>
</evidence>
<organism evidence="2 3">
    <name type="scientific">Jimgerdemannia flammicorona</name>
    <dbReference type="NCBI Taxonomy" id="994334"/>
    <lineage>
        <taxon>Eukaryota</taxon>
        <taxon>Fungi</taxon>
        <taxon>Fungi incertae sedis</taxon>
        <taxon>Mucoromycota</taxon>
        <taxon>Mucoromycotina</taxon>
        <taxon>Endogonomycetes</taxon>
        <taxon>Endogonales</taxon>
        <taxon>Endogonaceae</taxon>
        <taxon>Jimgerdemannia</taxon>
    </lineage>
</organism>
<name>A0A433QZC0_9FUNG</name>
<feature type="transmembrane region" description="Helical" evidence="1">
    <location>
        <begin position="269"/>
        <end position="290"/>
    </location>
</feature>
<dbReference type="EMBL" id="RBNJ01000209">
    <property type="protein sequence ID" value="RUS35124.1"/>
    <property type="molecule type" value="Genomic_DNA"/>
</dbReference>
<dbReference type="Proteomes" id="UP000274822">
    <property type="component" value="Unassembled WGS sequence"/>
</dbReference>
<proteinExistence type="predicted"/>
<dbReference type="AlphaFoldDB" id="A0A433QZC0"/>
<evidence type="ECO:0000313" key="2">
    <source>
        <dbReference type="EMBL" id="RUS35124.1"/>
    </source>
</evidence>
<gene>
    <name evidence="2" type="ORF">BC938DRAFT_475512</name>
</gene>
<evidence type="ECO:0000256" key="1">
    <source>
        <dbReference type="SAM" id="Phobius"/>
    </source>
</evidence>
<keyword evidence="3" id="KW-1185">Reference proteome</keyword>
<sequence>MLSHVLDIIPNFRKHTRNEPPWYCWLRAIVAICGLGGVISYFCILVVTYQRRATYFATSQLNIYTDPTYNATFPIPPSFDVTIENFPNPNITCALDGPKNGLRQPLCSSIFDIQYGGYAGVNITTFQTWQPNIISLSDYSSCIFNKTRIKMPCPGDFALAISFNVDPNVTVDNMAQMRLAISETSKPYDFLERPNLSDDGPIVRPGEMLKVQLKYKIIYPVDGPMYYEYQKQAYTIPGLYQQSMMLIIQIETSNVDVLIEHYILSIGDIVGLVGGLYSVVSSIFVILFGMKAINPWGIVPKYLLIVRKNLTPWLEQRLNDTMDTSGNLLAGDITDSGDVADLRLRLRKLERVLAQFYLDKGLLNDINAPKPAVSSEET</sequence>
<feature type="transmembrane region" description="Helical" evidence="1">
    <location>
        <begin position="25"/>
        <end position="49"/>
    </location>
</feature>
<comment type="caution">
    <text evidence="2">The sequence shown here is derived from an EMBL/GenBank/DDBJ whole genome shotgun (WGS) entry which is preliminary data.</text>
</comment>
<reference evidence="2 3" key="1">
    <citation type="journal article" date="2018" name="New Phytol.">
        <title>Phylogenomics of Endogonaceae and evolution of mycorrhizas within Mucoromycota.</title>
        <authorList>
            <person name="Chang Y."/>
            <person name="Desiro A."/>
            <person name="Na H."/>
            <person name="Sandor L."/>
            <person name="Lipzen A."/>
            <person name="Clum A."/>
            <person name="Barry K."/>
            <person name="Grigoriev I.V."/>
            <person name="Martin F.M."/>
            <person name="Stajich J.E."/>
            <person name="Smith M.E."/>
            <person name="Bonito G."/>
            <person name="Spatafora J.W."/>
        </authorList>
    </citation>
    <scope>NUCLEOTIDE SEQUENCE [LARGE SCALE GENOMIC DNA]</scope>
    <source>
        <strain evidence="2 3">AD002</strain>
    </source>
</reference>
<protein>
    <submittedName>
        <fullName evidence="2">Uncharacterized protein</fullName>
    </submittedName>
</protein>
<keyword evidence="1" id="KW-0812">Transmembrane</keyword>
<keyword evidence="1" id="KW-1133">Transmembrane helix</keyword>